<dbReference type="PANTHER" id="PTHR32114">
    <property type="entry name" value="ABC TRANSPORTER ABCH.3"/>
    <property type="match status" value="1"/>
</dbReference>
<feature type="compositionally biased region" description="Basic and acidic residues" evidence="4">
    <location>
        <begin position="541"/>
        <end position="559"/>
    </location>
</feature>
<feature type="region of interest" description="Disordered" evidence="4">
    <location>
        <begin position="526"/>
        <end position="605"/>
    </location>
</feature>
<dbReference type="InterPro" id="IPR027417">
    <property type="entry name" value="P-loop_NTPase"/>
</dbReference>
<evidence type="ECO:0000256" key="1">
    <source>
        <dbReference type="ARBA" id="ARBA00006930"/>
    </source>
</evidence>
<feature type="domain" description="Rad50/SbcC-type AAA" evidence="5">
    <location>
        <begin position="6"/>
        <end position="220"/>
    </location>
</feature>
<feature type="region of interest" description="Disordered" evidence="4">
    <location>
        <begin position="273"/>
        <end position="329"/>
    </location>
</feature>
<evidence type="ECO:0000313" key="7">
    <source>
        <dbReference type="Proteomes" id="UP000275401"/>
    </source>
</evidence>
<protein>
    <recommendedName>
        <fullName evidence="3">Nuclease SbcCD subunit C</fullName>
    </recommendedName>
</protein>
<dbReference type="AlphaFoldDB" id="A0A3M8W2W5"/>
<feature type="compositionally biased region" description="Basic and acidic residues" evidence="4">
    <location>
        <begin position="274"/>
        <end position="299"/>
    </location>
</feature>
<dbReference type="Pfam" id="PF13476">
    <property type="entry name" value="AAA_23"/>
    <property type="match status" value="1"/>
</dbReference>
<dbReference type="Pfam" id="PF13558">
    <property type="entry name" value="SbcC_Walker_B"/>
    <property type="match status" value="1"/>
</dbReference>
<comment type="caution">
    <text evidence="6">The sequence shown here is derived from an EMBL/GenBank/DDBJ whole genome shotgun (WGS) entry which is preliminary data.</text>
</comment>
<comment type="similarity">
    <text evidence="1">Belongs to the SMC family. SbcC subfamily.</text>
</comment>
<comment type="subunit">
    <text evidence="2">Heterodimer of SbcC and SbcD.</text>
</comment>
<reference evidence="6 7" key="1">
    <citation type="submission" date="2018-11" db="EMBL/GenBank/DDBJ databases">
        <title>The Potential of Streptomyces as Biocontrol Agents against the Tomato grey mould, Botrytis cinerea (Gray mold) Frontiers in Microbiology.</title>
        <authorList>
            <person name="Li D."/>
        </authorList>
    </citation>
    <scope>NUCLEOTIDE SEQUENCE [LARGE SCALE GENOMIC DNA]</scope>
    <source>
        <strain evidence="6 7">NEAU-LD23</strain>
    </source>
</reference>
<dbReference type="Gene3D" id="3.40.50.300">
    <property type="entry name" value="P-loop containing nucleotide triphosphate hydrolases"/>
    <property type="match status" value="2"/>
</dbReference>
<evidence type="ECO:0000259" key="5">
    <source>
        <dbReference type="Pfam" id="PF13476"/>
    </source>
</evidence>
<sequence length="1011" mass="110586">MYLHHLTVQAFGPFARTEDVDFDALTSSGLFLLRGDTGAGKTSILDAVCFALYGTVPGIRPTHRLRSDHAPTDTRTRVVLEFSAAGRRLKITRTPRQTYPSSRAKSGVATAEATVQLHQRTGTADSPATWDPVCANHQDTVKEIEAALGLSKEQFCQVVLLPQGDFAKFLRADAKDRAVLLRRLFDTGRFQELQAWLTDRSKTTKKDLDQVATAVQQLSERIDQEAAPFLQQSDTDTDADQPARPDAQHPADTLSWAQRLLTLAQRAHLTALADEEHSDQAHQQAKDQHQRATELDNHQRQHNHALARRAALDDKAADHPRLREDLDKGRRAEHLRPLLDGLERTTLALQKARTAEGEARTLLPAAHRHDEVAQLRATLEQHHAERGRVEGLLPDEQRHAQLGAQIAELDIKEQQAQADLDEAAHWLTAWPALEAEHTGLLEGMVKAADQVPQREKTVQALDTQIEAARHRDTLATRLASVAETETQREAEALQAKKDWLDLRERRLDGMAGELATQLTEGTPCSVCGSTIHPAPAQPRADQPRREDEDKARTAHEQAEAAHTQASRARSELATQHAQALGAAGPTPPDELESQLQEARKAHQAACDEAAKLPSAQEELARLQSECDTRTQQRQEAKDRLTECQLRSKALAQQQITIASALDTARGTAATLGDRMTELTRAAERLTSAIDAAQTTADAADRHRDATAAADQAAQDAGFPTREEAAAALQSPALLQQWSKELEQWDKDDAVVTDTLKTPDLLEASIQPPADPQAAADALLRAEGRMKTTAGASQQARDRVTALTGLIADLEARLSDIEPLQARHTLADRLAGVMSATTTANTRSMELEAYVLAARLEEIADAANIRLQAMTSERYLLLHSDEKDVGRRGRLKAGLGLRILDTWTGTERETSTLSGGETFTASLALALGLADVVTQEASGRPLGTLFIDEGFGTLDDQNLQDVMDVLDQLRAGNRAVGIVSHVAELGRRIPSQLNVMKHRNGSTLRPLISADL</sequence>
<dbReference type="Proteomes" id="UP000275401">
    <property type="component" value="Unassembled WGS sequence"/>
</dbReference>
<keyword evidence="7" id="KW-1185">Reference proteome</keyword>
<organism evidence="6 7">
    <name type="scientific">Streptomyces botrytidirepellens</name>
    <dbReference type="NCBI Taxonomy" id="2486417"/>
    <lineage>
        <taxon>Bacteria</taxon>
        <taxon>Bacillati</taxon>
        <taxon>Actinomycetota</taxon>
        <taxon>Actinomycetes</taxon>
        <taxon>Kitasatosporales</taxon>
        <taxon>Streptomycetaceae</taxon>
        <taxon>Streptomyces</taxon>
    </lineage>
</organism>
<dbReference type="RefSeq" id="WP_123101268.1">
    <property type="nucleotide sequence ID" value="NZ_RIBZ01000247.1"/>
</dbReference>
<dbReference type="InterPro" id="IPR038729">
    <property type="entry name" value="Rad50/SbcC_AAA"/>
</dbReference>
<dbReference type="EMBL" id="RIBZ01000247">
    <property type="protein sequence ID" value="RNG22825.1"/>
    <property type="molecule type" value="Genomic_DNA"/>
</dbReference>
<feature type="compositionally biased region" description="Basic and acidic residues" evidence="4">
    <location>
        <begin position="310"/>
        <end position="329"/>
    </location>
</feature>
<evidence type="ECO:0000313" key="6">
    <source>
        <dbReference type="EMBL" id="RNG22825.1"/>
    </source>
</evidence>
<evidence type="ECO:0000256" key="4">
    <source>
        <dbReference type="SAM" id="MobiDB-lite"/>
    </source>
</evidence>
<dbReference type="GO" id="GO:0006302">
    <property type="term" value="P:double-strand break repair"/>
    <property type="evidence" value="ECO:0007669"/>
    <property type="project" value="InterPro"/>
</dbReference>
<evidence type="ECO:0000256" key="2">
    <source>
        <dbReference type="ARBA" id="ARBA00011322"/>
    </source>
</evidence>
<gene>
    <name evidence="6" type="ORF">EEJ42_19515</name>
</gene>
<feature type="compositionally biased region" description="Low complexity" evidence="4">
    <location>
        <begin position="706"/>
        <end position="716"/>
    </location>
</feature>
<dbReference type="SUPFAM" id="SSF52540">
    <property type="entry name" value="P-loop containing nucleoside triphosphate hydrolases"/>
    <property type="match status" value="1"/>
</dbReference>
<dbReference type="GO" id="GO:0016887">
    <property type="term" value="F:ATP hydrolysis activity"/>
    <property type="evidence" value="ECO:0007669"/>
    <property type="project" value="InterPro"/>
</dbReference>
<name>A0A3M8W2W5_9ACTN</name>
<proteinExistence type="inferred from homology"/>
<feature type="region of interest" description="Disordered" evidence="4">
    <location>
        <begin position="693"/>
        <end position="724"/>
    </location>
</feature>
<evidence type="ECO:0000256" key="3">
    <source>
        <dbReference type="ARBA" id="ARBA00013368"/>
    </source>
</evidence>
<dbReference type="PANTHER" id="PTHR32114:SF2">
    <property type="entry name" value="ABC TRANSPORTER ABCH.3"/>
    <property type="match status" value="1"/>
</dbReference>
<accession>A0A3M8W2W5</accession>